<reference evidence="9 10" key="1">
    <citation type="submission" date="2024-01" db="EMBL/GenBank/DDBJ databases">
        <title>The genomes of 5 underutilized Papilionoideae crops provide insights into root nodulation and disease resistanc.</title>
        <authorList>
            <person name="Jiang F."/>
        </authorList>
    </citation>
    <scope>NUCLEOTIDE SEQUENCE [LARGE SCALE GENOMIC DNA]</scope>
    <source>
        <strain evidence="9">DUOXIRENSHENG_FW03</strain>
        <tissue evidence="9">Leaves</tissue>
    </source>
</reference>
<organism evidence="9 10">
    <name type="scientific">Psophocarpus tetragonolobus</name>
    <name type="common">Winged bean</name>
    <name type="synonym">Dolichos tetragonolobus</name>
    <dbReference type="NCBI Taxonomy" id="3891"/>
    <lineage>
        <taxon>Eukaryota</taxon>
        <taxon>Viridiplantae</taxon>
        <taxon>Streptophyta</taxon>
        <taxon>Embryophyta</taxon>
        <taxon>Tracheophyta</taxon>
        <taxon>Spermatophyta</taxon>
        <taxon>Magnoliopsida</taxon>
        <taxon>eudicotyledons</taxon>
        <taxon>Gunneridae</taxon>
        <taxon>Pentapetalae</taxon>
        <taxon>rosids</taxon>
        <taxon>fabids</taxon>
        <taxon>Fabales</taxon>
        <taxon>Fabaceae</taxon>
        <taxon>Papilionoideae</taxon>
        <taxon>50 kb inversion clade</taxon>
        <taxon>NPAAA clade</taxon>
        <taxon>indigoferoid/millettioid clade</taxon>
        <taxon>Phaseoleae</taxon>
        <taxon>Psophocarpus</taxon>
    </lineage>
</organism>
<evidence type="ECO:0000256" key="4">
    <source>
        <dbReference type="ARBA" id="ARBA00023163"/>
    </source>
</evidence>
<dbReference type="InterPro" id="IPR003316">
    <property type="entry name" value="E2F_WHTH_DNA-bd_dom"/>
</dbReference>
<evidence type="ECO:0000256" key="7">
    <source>
        <dbReference type="SAM" id="MobiDB-lite"/>
    </source>
</evidence>
<keyword evidence="5" id="KW-0131">Cell cycle</keyword>
<dbReference type="EMBL" id="JAYMYS010000006">
    <property type="protein sequence ID" value="KAK7389018.1"/>
    <property type="molecule type" value="Genomic_DNA"/>
</dbReference>
<feature type="compositionally biased region" description="Polar residues" evidence="7">
    <location>
        <begin position="211"/>
        <end position="225"/>
    </location>
</feature>
<dbReference type="SUPFAM" id="SSF46785">
    <property type="entry name" value="Winged helix' DNA-binding domain"/>
    <property type="match status" value="2"/>
</dbReference>
<keyword evidence="6" id="KW-0539">Nucleus</keyword>
<comment type="subcellular location">
    <subcellularLocation>
        <location evidence="6">Nucleus</location>
    </subcellularLocation>
</comment>
<name>A0AAN9S4D5_PSOTE</name>
<feature type="region of interest" description="Disordered" evidence="7">
    <location>
        <begin position="185"/>
        <end position="225"/>
    </location>
</feature>
<keyword evidence="4 6" id="KW-0804">Transcription</keyword>
<protein>
    <recommendedName>
        <fullName evidence="8">E2F/DP family winged-helix DNA-binding domain-containing protein</fullName>
    </recommendedName>
</protein>
<dbReference type="InterPro" id="IPR036390">
    <property type="entry name" value="WH_DNA-bd_sf"/>
</dbReference>
<feature type="domain" description="E2F/DP family winged-helix DNA-binding" evidence="8">
    <location>
        <begin position="267"/>
        <end position="347"/>
    </location>
</feature>
<evidence type="ECO:0000313" key="9">
    <source>
        <dbReference type="EMBL" id="KAK7389018.1"/>
    </source>
</evidence>
<dbReference type="Proteomes" id="UP001386955">
    <property type="component" value="Unassembled WGS sequence"/>
</dbReference>
<dbReference type="PANTHER" id="PTHR12081:SF106">
    <property type="entry name" value="E2F TRANSCRIPTION FACTOR-LIKE E2FE"/>
    <property type="match status" value="1"/>
</dbReference>
<accession>A0AAN9S4D5</accession>
<evidence type="ECO:0000259" key="8">
    <source>
        <dbReference type="SMART" id="SM01372"/>
    </source>
</evidence>
<dbReference type="SMART" id="SM01372">
    <property type="entry name" value="E2F_TDP"/>
    <property type="match status" value="2"/>
</dbReference>
<gene>
    <name evidence="9" type="ORF">VNO78_23849</name>
</gene>
<dbReference type="GO" id="GO:0000981">
    <property type="term" value="F:DNA-binding transcription factor activity, RNA polymerase II-specific"/>
    <property type="evidence" value="ECO:0007669"/>
    <property type="project" value="TreeGrafter"/>
</dbReference>
<dbReference type="GO" id="GO:0000978">
    <property type="term" value="F:RNA polymerase II cis-regulatory region sequence-specific DNA binding"/>
    <property type="evidence" value="ECO:0007669"/>
    <property type="project" value="InterPro"/>
</dbReference>
<dbReference type="Pfam" id="PF02319">
    <property type="entry name" value="WHD_E2F_TDP"/>
    <property type="match status" value="2"/>
</dbReference>
<keyword evidence="10" id="KW-1185">Reference proteome</keyword>
<dbReference type="InterPro" id="IPR015633">
    <property type="entry name" value="E2F"/>
</dbReference>
<feature type="domain" description="E2F/DP family winged-helix DNA-binding" evidence="8">
    <location>
        <begin position="93"/>
        <end position="168"/>
    </location>
</feature>
<evidence type="ECO:0000313" key="10">
    <source>
        <dbReference type="Proteomes" id="UP001386955"/>
    </source>
</evidence>
<sequence>MYPLLPLAPDVATSPPASSSSSFSQLRKQTTLRCDLWVLLPLHLAKGEINEWESPVEIRKAKFENCGPAKTAFSPSLTPSLPHSLLFNCLAPLSSSSLHYTNPWLLIPCLSDTTLTTGNRSPSVFYAPNLTLPFFPGVERRRIYDIVNVLESIGVLSRKAKNQYTWKGFAAIPLTLQELKEDGLKDNSNSLRGSGHDNDKVSDDEDDEDTQSNTATGSQNDKLNPNSALEEIQSNPAAGSQNDKLDPNSTIPKPLRNVLLQCFAENRREKSLALLTQNFVKLFVCSNVELISLDEAAKLLLGDAHHTSIMRTKVRRLYDIANVLSSMNLIEKTHTTDTRKPAFRWLGPEGKTWKESFHKSNFNDSRKRAFGSDITNISFERKKVELLANGDLNPNPKKPRMENENGPSQEDENHLKQGKKQASKSYRFGPFAPACVPKVVASENNNAKQVHDWDSLATAHGPQYRNEALRELFSHYMEAWKSWYSEIAGKRPLQIL</sequence>
<feature type="region of interest" description="Disordered" evidence="7">
    <location>
        <begin position="388"/>
        <end position="423"/>
    </location>
</feature>
<dbReference type="Gene3D" id="1.10.10.10">
    <property type="entry name" value="Winged helix-like DNA-binding domain superfamily/Winged helix DNA-binding domain"/>
    <property type="match status" value="2"/>
</dbReference>
<evidence type="ECO:0000256" key="1">
    <source>
        <dbReference type="ARBA" id="ARBA00010940"/>
    </source>
</evidence>
<comment type="similarity">
    <text evidence="1 6">Belongs to the E2F/DP family.</text>
</comment>
<evidence type="ECO:0000256" key="3">
    <source>
        <dbReference type="ARBA" id="ARBA00023125"/>
    </source>
</evidence>
<dbReference type="FunFam" id="1.10.10.10:FF:000295">
    <property type="entry name" value="E2F transcription factor-like E2FE"/>
    <property type="match status" value="1"/>
</dbReference>
<evidence type="ECO:0000256" key="5">
    <source>
        <dbReference type="ARBA" id="ARBA00023306"/>
    </source>
</evidence>
<proteinExistence type="inferred from homology"/>
<dbReference type="PANTHER" id="PTHR12081">
    <property type="entry name" value="TRANSCRIPTION FACTOR E2F"/>
    <property type="match status" value="1"/>
</dbReference>
<evidence type="ECO:0000256" key="6">
    <source>
        <dbReference type="RuleBase" id="RU003796"/>
    </source>
</evidence>
<evidence type="ECO:0000256" key="2">
    <source>
        <dbReference type="ARBA" id="ARBA00023015"/>
    </source>
</evidence>
<dbReference type="InterPro" id="IPR036388">
    <property type="entry name" value="WH-like_DNA-bd_sf"/>
</dbReference>
<dbReference type="GO" id="GO:0090575">
    <property type="term" value="C:RNA polymerase II transcription regulator complex"/>
    <property type="evidence" value="ECO:0007669"/>
    <property type="project" value="TreeGrafter"/>
</dbReference>
<keyword evidence="2 6" id="KW-0805">Transcription regulation</keyword>
<comment type="caution">
    <text evidence="9">The sequence shown here is derived from an EMBL/GenBank/DDBJ whole genome shotgun (WGS) entry which is preliminary data.</text>
</comment>
<keyword evidence="3 6" id="KW-0238">DNA-binding</keyword>
<dbReference type="AlphaFoldDB" id="A0AAN9S4D5"/>